<sequence>MMEDNDVYGSQTFHHNHLLFHQHQQQDITIMQPPFSSSSSFDPAYNPFLIPPPPSFSHSCTYTPDHYMSSNLSTNDHGALGSSSLLGSMLSQEFEKMRSMDMMEAKALAASRNHSEAERKRRERINSHLTKLRSLLPNTTKTDKASLLAEVIQCAKHLKQQTSALSELHTVPTEADDLTFETCATRDGQLLIKASLCCEDRSDVLQDLISTFQALNLKIVKADMTTFGGRMKYVVFIVGDSDQTCGQIEDAADQPFVVTIQEAFRDVMGRSLGKLDNKGPSSDYGFKRRRVKGECQRSLDAN</sequence>
<dbReference type="Gramene" id="Kaladp0050s0280.1.v1.1">
    <property type="protein sequence ID" value="Kaladp0050s0280.1.v1.1"/>
    <property type="gene ID" value="Kaladp0050s0280.v1.1"/>
</dbReference>
<keyword evidence="2" id="KW-0805">Transcription regulation</keyword>
<evidence type="ECO:0000256" key="4">
    <source>
        <dbReference type="ARBA" id="ARBA00023163"/>
    </source>
</evidence>
<evidence type="ECO:0000256" key="5">
    <source>
        <dbReference type="ARBA" id="ARBA00023242"/>
    </source>
</evidence>
<dbReference type="GO" id="GO:0003700">
    <property type="term" value="F:DNA-binding transcription factor activity"/>
    <property type="evidence" value="ECO:0007669"/>
    <property type="project" value="InterPro"/>
</dbReference>
<organism evidence="7 8">
    <name type="scientific">Kalanchoe fedtschenkoi</name>
    <name type="common">Lavender scallops</name>
    <name type="synonym">South American air plant</name>
    <dbReference type="NCBI Taxonomy" id="63787"/>
    <lineage>
        <taxon>Eukaryota</taxon>
        <taxon>Viridiplantae</taxon>
        <taxon>Streptophyta</taxon>
        <taxon>Embryophyta</taxon>
        <taxon>Tracheophyta</taxon>
        <taxon>Spermatophyta</taxon>
        <taxon>Magnoliopsida</taxon>
        <taxon>eudicotyledons</taxon>
        <taxon>Gunneridae</taxon>
        <taxon>Pentapetalae</taxon>
        <taxon>Saxifragales</taxon>
        <taxon>Crassulaceae</taxon>
        <taxon>Kalanchoe</taxon>
    </lineage>
</organism>
<dbReference type="Proteomes" id="UP000594263">
    <property type="component" value="Unplaced"/>
</dbReference>
<dbReference type="CDD" id="cd04873">
    <property type="entry name" value="ACT_UUR-ACR-like"/>
    <property type="match status" value="1"/>
</dbReference>
<dbReference type="EnsemblPlants" id="Kaladp0050s0280.1.v1.1">
    <property type="protein sequence ID" value="Kaladp0050s0280.1.v1.1"/>
    <property type="gene ID" value="Kaladp0050s0280.v1.1"/>
</dbReference>
<protein>
    <recommendedName>
        <fullName evidence="6">BHLH domain-containing protein</fullName>
    </recommendedName>
</protein>
<dbReference type="OMA" id="HHYSITS"/>
<dbReference type="CDD" id="cd11455">
    <property type="entry name" value="bHLH_AtAIG1_like"/>
    <property type="match status" value="1"/>
</dbReference>
<name>A0A7N0U1N3_KALFE</name>
<dbReference type="InterPro" id="IPR045847">
    <property type="entry name" value="AIG1-like"/>
</dbReference>
<feature type="domain" description="BHLH" evidence="6">
    <location>
        <begin position="109"/>
        <end position="158"/>
    </location>
</feature>
<dbReference type="PANTHER" id="PTHR45844">
    <property type="entry name" value="TRANSCRIPTION FACTOR BHLH30"/>
    <property type="match status" value="1"/>
</dbReference>
<evidence type="ECO:0000259" key="6">
    <source>
        <dbReference type="PROSITE" id="PS50888"/>
    </source>
</evidence>
<dbReference type="GO" id="GO:0046983">
    <property type="term" value="F:protein dimerization activity"/>
    <property type="evidence" value="ECO:0007669"/>
    <property type="project" value="InterPro"/>
</dbReference>
<dbReference type="GO" id="GO:0003677">
    <property type="term" value="F:DNA binding"/>
    <property type="evidence" value="ECO:0007669"/>
    <property type="project" value="UniProtKB-KW"/>
</dbReference>
<dbReference type="SUPFAM" id="SSF47459">
    <property type="entry name" value="HLH, helix-loop-helix DNA-binding domain"/>
    <property type="match status" value="1"/>
</dbReference>
<dbReference type="Pfam" id="PF00010">
    <property type="entry name" value="HLH"/>
    <property type="match status" value="1"/>
</dbReference>
<evidence type="ECO:0000256" key="1">
    <source>
        <dbReference type="ARBA" id="ARBA00004123"/>
    </source>
</evidence>
<dbReference type="SMART" id="SM00353">
    <property type="entry name" value="HLH"/>
    <property type="match status" value="1"/>
</dbReference>
<keyword evidence="8" id="KW-1185">Reference proteome</keyword>
<dbReference type="PANTHER" id="PTHR45844:SF2">
    <property type="entry name" value="TRANSCRIPTION FACTOR BHLH30"/>
    <property type="match status" value="1"/>
</dbReference>
<dbReference type="GO" id="GO:0005634">
    <property type="term" value="C:nucleus"/>
    <property type="evidence" value="ECO:0007669"/>
    <property type="project" value="UniProtKB-SubCell"/>
</dbReference>
<evidence type="ECO:0000256" key="2">
    <source>
        <dbReference type="ARBA" id="ARBA00023015"/>
    </source>
</evidence>
<dbReference type="AlphaFoldDB" id="A0A7N0U1N3"/>
<dbReference type="Gene3D" id="4.10.280.10">
    <property type="entry name" value="Helix-loop-helix DNA-binding domain"/>
    <property type="match status" value="1"/>
</dbReference>
<keyword evidence="3" id="KW-0238">DNA-binding</keyword>
<keyword evidence="5" id="KW-0539">Nucleus</keyword>
<evidence type="ECO:0000256" key="3">
    <source>
        <dbReference type="ARBA" id="ARBA00023125"/>
    </source>
</evidence>
<keyword evidence="4" id="KW-0804">Transcription</keyword>
<reference evidence="7" key="1">
    <citation type="submission" date="2021-01" db="UniProtKB">
        <authorList>
            <consortium name="EnsemblPlants"/>
        </authorList>
    </citation>
    <scope>IDENTIFICATION</scope>
</reference>
<evidence type="ECO:0000313" key="7">
    <source>
        <dbReference type="EnsemblPlants" id="Kaladp0050s0280.1.v1.1"/>
    </source>
</evidence>
<dbReference type="SUPFAM" id="SSF55021">
    <property type="entry name" value="ACT-like"/>
    <property type="match status" value="1"/>
</dbReference>
<dbReference type="InterPro" id="IPR036638">
    <property type="entry name" value="HLH_DNA-bd_sf"/>
</dbReference>
<evidence type="ECO:0000313" key="8">
    <source>
        <dbReference type="Proteomes" id="UP000594263"/>
    </source>
</evidence>
<accession>A0A7N0U1N3</accession>
<dbReference type="InterPro" id="IPR045865">
    <property type="entry name" value="ACT-like_dom_sf"/>
</dbReference>
<dbReference type="InterPro" id="IPR011598">
    <property type="entry name" value="bHLH_dom"/>
</dbReference>
<proteinExistence type="predicted"/>
<comment type="subcellular location">
    <subcellularLocation>
        <location evidence="1">Nucleus</location>
    </subcellularLocation>
</comment>
<dbReference type="PROSITE" id="PS50888">
    <property type="entry name" value="BHLH"/>
    <property type="match status" value="1"/>
</dbReference>
<dbReference type="FunFam" id="4.10.280.10:FF:000070">
    <property type="entry name" value="transcription factor bHLH30"/>
    <property type="match status" value="1"/>
</dbReference>